<dbReference type="Gene3D" id="3.80.10.10">
    <property type="entry name" value="Ribonuclease Inhibitor"/>
    <property type="match status" value="2"/>
</dbReference>
<dbReference type="InterPro" id="IPR003591">
    <property type="entry name" value="Leu-rich_rpt_typical-subtyp"/>
</dbReference>
<keyword evidence="19" id="KW-1185">Reference proteome</keyword>
<keyword evidence="10 15" id="KW-0472">Membrane</keyword>
<feature type="region of interest" description="Disordered" evidence="14">
    <location>
        <begin position="508"/>
        <end position="527"/>
    </location>
</feature>
<evidence type="ECO:0000256" key="7">
    <source>
        <dbReference type="ARBA" id="ARBA00022737"/>
    </source>
</evidence>
<evidence type="ECO:0000256" key="16">
    <source>
        <dbReference type="SAM" id="SignalP"/>
    </source>
</evidence>
<evidence type="ECO:0000256" key="5">
    <source>
        <dbReference type="ARBA" id="ARBA00022692"/>
    </source>
</evidence>
<evidence type="ECO:0000256" key="1">
    <source>
        <dbReference type="ARBA" id="ARBA00004162"/>
    </source>
</evidence>
<keyword evidence="6 16" id="KW-0732">Signal</keyword>
<dbReference type="InterPro" id="IPR001611">
    <property type="entry name" value="Leu-rich_rpt"/>
</dbReference>
<evidence type="ECO:0000256" key="15">
    <source>
        <dbReference type="SAM" id="Phobius"/>
    </source>
</evidence>
<evidence type="ECO:0000256" key="4">
    <source>
        <dbReference type="ARBA" id="ARBA00022614"/>
    </source>
</evidence>
<dbReference type="SMART" id="SM00369">
    <property type="entry name" value="LRR_TYP"/>
    <property type="match status" value="8"/>
</dbReference>
<keyword evidence="3" id="KW-1003">Cell membrane</keyword>
<feature type="signal peptide" evidence="16">
    <location>
        <begin position="1"/>
        <end position="37"/>
    </location>
</feature>
<evidence type="ECO:0000256" key="3">
    <source>
        <dbReference type="ARBA" id="ARBA00022475"/>
    </source>
</evidence>
<dbReference type="InterPro" id="IPR051432">
    <property type="entry name" value="KCNMA1_auxiliary"/>
</dbReference>
<dbReference type="PROSITE" id="PS51450">
    <property type="entry name" value="LRR"/>
    <property type="match status" value="4"/>
</dbReference>
<dbReference type="PANTHER" id="PTHR46473:SF23">
    <property type="entry name" value="GH08155P"/>
    <property type="match status" value="1"/>
</dbReference>
<dbReference type="SMART" id="SM00082">
    <property type="entry name" value="LRRCT"/>
    <property type="match status" value="1"/>
</dbReference>
<evidence type="ECO:0000256" key="9">
    <source>
        <dbReference type="ARBA" id="ARBA00023065"/>
    </source>
</evidence>
<evidence type="ECO:0000256" key="13">
    <source>
        <dbReference type="ARBA" id="ARBA00038736"/>
    </source>
</evidence>
<sequence>MGDGRRRTLHAPRTWWQWLHLALVALVIFSLLSPATSICPSRCSCRDETLAASCVDAGLEVVPIQLNPDVQVIRLSGNRIANVHYTLSFYTSLRVLDVSQNKISSIGAKNFEAQSKLEHLNISFNIISTLGKDAFRGLRALKVLDLSHNQIETVERGSFKDSNAVQLIDLSHNRITSFEDPTVFKDITTLQTLKLNHNQIIDVPSLLLKNIPGPCALETLTLNDNLIEVIEDRSFPAPCSASLKVLTLGSNVIKEIEKSGFNTLHSLSSLDLSYNNLTYIPTQQLSKLNLLSYLDLSGNTFHSVKPVAFQSLFQLSKLKISRLPHLNWVDSRAFVDNIKLDTIHIDENPELHRMPTRIFHGNPHLSHVSLRDNSLTTVDVSHFPLDRLRSLDLSGNPFNCNCSLHWLWKLAQAESQLPLRDNFLNQGNETGPDIQPQLRIVVKNLKCASPESLADHLLIEIPESTVSCETTWLTVAIILALVLALFGATCVVLLLFSSEKRSSCWCRRKASKNGPEPESDGRRLASGLVAPPGPPPILMLMPDKHYRDAILSNYSMKGGHDSDMKLAEPWLNGDVRNGGNDYSPLDVTSSRSKPHVVYV</sequence>
<feature type="domain" description="LRRCT" evidence="17">
    <location>
        <begin position="396"/>
        <end position="469"/>
    </location>
</feature>
<proteinExistence type="predicted"/>
<keyword evidence="2" id="KW-0813">Transport</keyword>
<feature type="chain" id="PRO_5047087701" evidence="16">
    <location>
        <begin position="38"/>
        <end position="599"/>
    </location>
</feature>
<evidence type="ECO:0000256" key="8">
    <source>
        <dbReference type="ARBA" id="ARBA00022989"/>
    </source>
</evidence>
<dbReference type="SMART" id="SM00365">
    <property type="entry name" value="LRR_SD22"/>
    <property type="match status" value="5"/>
</dbReference>
<keyword evidence="9" id="KW-0406">Ion transport</keyword>
<comment type="subunit">
    <text evidence="13">Interacts with KCNMA1.</text>
</comment>
<keyword evidence="12" id="KW-0407">Ion channel</keyword>
<comment type="subcellular location">
    <subcellularLocation>
        <location evidence="1">Cell membrane</location>
        <topology evidence="1">Single-pass membrane protein</topology>
    </subcellularLocation>
</comment>
<name>A0ABN7ARK0_9HEMI</name>
<dbReference type="Pfam" id="PF13855">
    <property type="entry name" value="LRR_8"/>
    <property type="match status" value="3"/>
</dbReference>
<keyword evidence="11" id="KW-1015">Disulfide bond</keyword>
<gene>
    <name evidence="18" type="ORF">NTJ_07643</name>
</gene>
<accession>A0ABN7ARK0</accession>
<evidence type="ECO:0000313" key="18">
    <source>
        <dbReference type="EMBL" id="BES94840.1"/>
    </source>
</evidence>
<keyword evidence="5 15" id="KW-0812">Transmembrane</keyword>
<keyword evidence="4" id="KW-0433">Leucine-rich repeat</keyword>
<keyword evidence="8 15" id="KW-1133">Transmembrane helix</keyword>
<dbReference type="InterPro" id="IPR032675">
    <property type="entry name" value="LRR_dom_sf"/>
</dbReference>
<dbReference type="PRINTS" id="PR00019">
    <property type="entry name" value="LEURICHRPT"/>
</dbReference>
<evidence type="ECO:0000259" key="17">
    <source>
        <dbReference type="SMART" id="SM00082"/>
    </source>
</evidence>
<dbReference type="InterPro" id="IPR000483">
    <property type="entry name" value="Cys-rich_flank_reg_C"/>
</dbReference>
<organism evidence="18 19">
    <name type="scientific">Nesidiocoris tenuis</name>
    <dbReference type="NCBI Taxonomy" id="355587"/>
    <lineage>
        <taxon>Eukaryota</taxon>
        <taxon>Metazoa</taxon>
        <taxon>Ecdysozoa</taxon>
        <taxon>Arthropoda</taxon>
        <taxon>Hexapoda</taxon>
        <taxon>Insecta</taxon>
        <taxon>Pterygota</taxon>
        <taxon>Neoptera</taxon>
        <taxon>Paraneoptera</taxon>
        <taxon>Hemiptera</taxon>
        <taxon>Heteroptera</taxon>
        <taxon>Panheteroptera</taxon>
        <taxon>Cimicomorpha</taxon>
        <taxon>Miridae</taxon>
        <taxon>Dicyphina</taxon>
        <taxon>Nesidiocoris</taxon>
    </lineage>
</organism>
<protein>
    <submittedName>
        <fullName evidence="18">Leucine Rich Repeat</fullName>
    </submittedName>
</protein>
<evidence type="ECO:0000256" key="10">
    <source>
        <dbReference type="ARBA" id="ARBA00023136"/>
    </source>
</evidence>
<evidence type="ECO:0000256" key="6">
    <source>
        <dbReference type="ARBA" id="ARBA00022729"/>
    </source>
</evidence>
<evidence type="ECO:0000256" key="2">
    <source>
        <dbReference type="ARBA" id="ARBA00022448"/>
    </source>
</evidence>
<dbReference type="PANTHER" id="PTHR46473">
    <property type="entry name" value="GH08155P"/>
    <property type="match status" value="1"/>
</dbReference>
<keyword evidence="7" id="KW-0677">Repeat</keyword>
<evidence type="ECO:0000256" key="12">
    <source>
        <dbReference type="ARBA" id="ARBA00023303"/>
    </source>
</evidence>
<evidence type="ECO:0000256" key="11">
    <source>
        <dbReference type="ARBA" id="ARBA00023157"/>
    </source>
</evidence>
<evidence type="ECO:0000313" key="19">
    <source>
        <dbReference type="Proteomes" id="UP001307889"/>
    </source>
</evidence>
<dbReference type="SUPFAM" id="SSF52058">
    <property type="entry name" value="L domain-like"/>
    <property type="match status" value="1"/>
</dbReference>
<dbReference type="Proteomes" id="UP001307889">
    <property type="component" value="Chromosome 5"/>
</dbReference>
<dbReference type="Pfam" id="PF13516">
    <property type="entry name" value="LRR_6"/>
    <property type="match status" value="1"/>
</dbReference>
<evidence type="ECO:0000256" key="14">
    <source>
        <dbReference type="SAM" id="MobiDB-lite"/>
    </source>
</evidence>
<feature type="transmembrane region" description="Helical" evidence="15">
    <location>
        <begin position="472"/>
        <end position="496"/>
    </location>
</feature>
<dbReference type="EMBL" id="AP028913">
    <property type="protein sequence ID" value="BES94840.1"/>
    <property type="molecule type" value="Genomic_DNA"/>
</dbReference>
<reference evidence="18 19" key="1">
    <citation type="submission" date="2023-09" db="EMBL/GenBank/DDBJ databases">
        <title>Nesidiocoris tenuis whole genome shotgun sequence.</title>
        <authorList>
            <person name="Shibata T."/>
            <person name="Shimoda M."/>
            <person name="Kobayashi T."/>
            <person name="Uehara T."/>
        </authorList>
    </citation>
    <scope>NUCLEOTIDE SEQUENCE [LARGE SCALE GENOMIC DNA]</scope>
    <source>
        <strain evidence="18 19">Japan</strain>
    </source>
</reference>